<protein>
    <recommendedName>
        <fullName evidence="3">SnoaL-like domain-containing protein</fullName>
    </recommendedName>
</protein>
<dbReference type="Pfam" id="PF07366">
    <property type="entry name" value="SnoaL"/>
    <property type="match status" value="1"/>
</dbReference>
<dbReference type="EMBL" id="BJYF01000014">
    <property type="protein sequence ID" value="GEN60245.1"/>
    <property type="molecule type" value="Genomic_DNA"/>
</dbReference>
<comment type="caution">
    <text evidence="1">The sequence shown here is derived from an EMBL/GenBank/DDBJ whole genome shotgun (WGS) entry which is preliminary data.</text>
</comment>
<name>A0A511XBI4_9PROT</name>
<dbReference type="AlphaFoldDB" id="A0A511XBI4"/>
<dbReference type="InterPro" id="IPR032710">
    <property type="entry name" value="NTF2-like_dom_sf"/>
</dbReference>
<dbReference type="OrthoDB" id="8849037at2"/>
<evidence type="ECO:0008006" key="3">
    <source>
        <dbReference type="Google" id="ProtNLM"/>
    </source>
</evidence>
<dbReference type="SUPFAM" id="SSF54427">
    <property type="entry name" value="NTF2-like"/>
    <property type="match status" value="1"/>
</dbReference>
<dbReference type="Gene3D" id="3.10.450.50">
    <property type="match status" value="1"/>
</dbReference>
<dbReference type="GO" id="GO:0030638">
    <property type="term" value="P:polyketide metabolic process"/>
    <property type="evidence" value="ECO:0007669"/>
    <property type="project" value="InterPro"/>
</dbReference>
<accession>A0A511XBI4</accession>
<keyword evidence="2" id="KW-1185">Reference proteome</keyword>
<evidence type="ECO:0000313" key="2">
    <source>
        <dbReference type="Proteomes" id="UP000321635"/>
    </source>
</evidence>
<reference evidence="1 2" key="1">
    <citation type="submission" date="2019-07" db="EMBL/GenBank/DDBJ databases">
        <title>Whole genome shotgun sequence of Acetobacter nitrogenifigens NBRC 105050.</title>
        <authorList>
            <person name="Hosoyama A."/>
            <person name="Uohara A."/>
            <person name="Ohji S."/>
            <person name="Ichikawa N."/>
        </authorList>
    </citation>
    <scope>NUCLEOTIDE SEQUENCE [LARGE SCALE GENOMIC DNA]</scope>
    <source>
        <strain evidence="1 2">NBRC 105050</strain>
    </source>
</reference>
<dbReference type="InterPro" id="IPR009959">
    <property type="entry name" value="Cyclase_SnoaL-like"/>
</dbReference>
<proteinExistence type="predicted"/>
<gene>
    <name evidence="1" type="ORF">ANI02nite_21290</name>
</gene>
<sequence>MSKETQNKAIVAEWFKRFWGNPYDEAVIDELGADDLTVFYPMHGPRKGKAEVKKFMVEFREAFPDLNFWGVEEMVAEGDIVVARWDGGGTNTGPAFDDLPVGALPRANTGKTMRFTGTSWLEVRDGKIVNEPGQECALAALQQLVLIPPIERTR</sequence>
<dbReference type="Proteomes" id="UP000321635">
    <property type="component" value="Unassembled WGS sequence"/>
</dbReference>
<dbReference type="RefSeq" id="WP_026397506.1">
    <property type="nucleotide sequence ID" value="NZ_AUBI01000004.1"/>
</dbReference>
<organism evidence="1 2">
    <name type="scientific">Acetobacter nitrogenifigens DSM 23921 = NBRC 105050</name>
    <dbReference type="NCBI Taxonomy" id="1120919"/>
    <lineage>
        <taxon>Bacteria</taxon>
        <taxon>Pseudomonadati</taxon>
        <taxon>Pseudomonadota</taxon>
        <taxon>Alphaproteobacteria</taxon>
        <taxon>Acetobacterales</taxon>
        <taxon>Acetobacteraceae</taxon>
        <taxon>Acetobacter</taxon>
    </lineage>
</organism>
<dbReference type="PANTHER" id="PTHR38436:SF1">
    <property type="entry name" value="ESTER CYCLASE"/>
    <property type="match status" value="1"/>
</dbReference>
<dbReference type="PANTHER" id="PTHR38436">
    <property type="entry name" value="POLYKETIDE CYCLASE SNOAL-LIKE DOMAIN"/>
    <property type="match status" value="1"/>
</dbReference>
<evidence type="ECO:0000313" key="1">
    <source>
        <dbReference type="EMBL" id="GEN60245.1"/>
    </source>
</evidence>